<keyword evidence="1" id="KW-0812">Transmembrane</keyword>
<evidence type="ECO:0000256" key="1">
    <source>
        <dbReference type="SAM" id="Phobius"/>
    </source>
</evidence>
<feature type="transmembrane region" description="Helical" evidence="1">
    <location>
        <begin position="190"/>
        <end position="208"/>
    </location>
</feature>
<feature type="transmembrane region" description="Helical" evidence="1">
    <location>
        <begin position="127"/>
        <end position="145"/>
    </location>
</feature>
<evidence type="ECO:0000313" key="3">
    <source>
        <dbReference type="Proteomes" id="UP001597112"/>
    </source>
</evidence>
<sequence>MNCKNCDAATQGKFCSSCGQQIDTHRITVPHLSHELIHALTHADKGFLLLLKDLVTKPGIVARQYVEGKRKKYFNPLSFIVITTALSALISFKAGYFEALTYPQSKRQPPLPYYRESMEFMVGHGKVLGLVLILPLLAFFAWIFFKRSRFNFAESFVLHCFVIGETNILRVLVFIPAFLLAPHAIGINDAVFSVVFQVYLIIAYKQFYQGNILLVIVKSLLIRILFIIFYWLLIWSFVAATHGLFG</sequence>
<keyword evidence="1" id="KW-0472">Membrane</keyword>
<accession>A0ABW3KA44</accession>
<gene>
    <name evidence="2" type="ORF">ACFQ21_26130</name>
</gene>
<evidence type="ECO:0000313" key="2">
    <source>
        <dbReference type="EMBL" id="MFD1002832.1"/>
    </source>
</evidence>
<dbReference type="Pfam" id="PF12412">
    <property type="entry name" value="DUF3667"/>
    <property type="match status" value="1"/>
</dbReference>
<protein>
    <submittedName>
        <fullName evidence="2">DUF3667 domain-containing protein</fullName>
    </submittedName>
</protein>
<dbReference type="InterPro" id="IPR022134">
    <property type="entry name" value="DUF3667"/>
</dbReference>
<organism evidence="2 3">
    <name type="scientific">Ohtaekwangia kribbensis</name>
    <dbReference type="NCBI Taxonomy" id="688913"/>
    <lineage>
        <taxon>Bacteria</taxon>
        <taxon>Pseudomonadati</taxon>
        <taxon>Bacteroidota</taxon>
        <taxon>Cytophagia</taxon>
        <taxon>Cytophagales</taxon>
        <taxon>Fulvivirgaceae</taxon>
        <taxon>Ohtaekwangia</taxon>
    </lineage>
</organism>
<reference evidence="3" key="1">
    <citation type="journal article" date="2019" name="Int. J. Syst. Evol. Microbiol.">
        <title>The Global Catalogue of Microorganisms (GCM) 10K type strain sequencing project: providing services to taxonomists for standard genome sequencing and annotation.</title>
        <authorList>
            <consortium name="The Broad Institute Genomics Platform"/>
            <consortium name="The Broad Institute Genome Sequencing Center for Infectious Disease"/>
            <person name="Wu L."/>
            <person name="Ma J."/>
        </authorList>
    </citation>
    <scope>NUCLEOTIDE SEQUENCE [LARGE SCALE GENOMIC DNA]</scope>
    <source>
        <strain evidence="3">CCUG 58938</strain>
    </source>
</reference>
<dbReference type="Proteomes" id="UP001597112">
    <property type="component" value="Unassembled WGS sequence"/>
</dbReference>
<comment type="caution">
    <text evidence="2">The sequence shown here is derived from an EMBL/GenBank/DDBJ whole genome shotgun (WGS) entry which is preliminary data.</text>
</comment>
<dbReference type="EMBL" id="JBHTKA010000014">
    <property type="protein sequence ID" value="MFD1002832.1"/>
    <property type="molecule type" value="Genomic_DNA"/>
</dbReference>
<name>A0ABW3KA44_9BACT</name>
<feature type="transmembrane region" description="Helical" evidence="1">
    <location>
        <begin position="73"/>
        <end position="92"/>
    </location>
</feature>
<dbReference type="RefSeq" id="WP_377584573.1">
    <property type="nucleotide sequence ID" value="NZ_JBHTKA010000014.1"/>
</dbReference>
<feature type="transmembrane region" description="Helical" evidence="1">
    <location>
        <begin position="157"/>
        <end position="178"/>
    </location>
</feature>
<proteinExistence type="predicted"/>
<keyword evidence="1" id="KW-1133">Transmembrane helix</keyword>
<feature type="transmembrane region" description="Helical" evidence="1">
    <location>
        <begin position="220"/>
        <end position="245"/>
    </location>
</feature>
<keyword evidence="3" id="KW-1185">Reference proteome</keyword>